<evidence type="ECO:0000256" key="3">
    <source>
        <dbReference type="ARBA" id="ARBA00020150"/>
    </source>
</evidence>
<organism evidence="10 11">
    <name type="scientific">Pueribacillus theae</name>
    <dbReference type="NCBI Taxonomy" id="2171751"/>
    <lineage>
        <taxon>Bacteria</taxon>
        <taxon>Bacillati</taxon>
        <taxon>Bacillota</taxon>
        <taxon>Bacilli</taxon>
        <taxon>Bacillales</taxon>
        <taxon>Bacillaceae</taxon>
        <taxon>Pueribacillus</taxon>
    </lineage>
</organism>
<accession>A0A2U1JTI2</accession>
<feature type="transmembrane region" description="Helical" evidence="9">
    <location>
        <begin position="448"/>
        <end position="466"/>
    </location>
</feature>
<reference evidence="10 11" key="1">
    <citation type="submission" date="2018-04" db="EMBL/GenBank/DDBJ databases">
        <title>Camelliibacillus theae gen. nov., sp. nov., isolated from Pu'er tea.</title>
        <authorList>
            <person name="Niu L."/>
        </authorList>
    </citation>
    <scope>NUCLEOTIDE SEQUENCE [LARGE SCALE GENOMIC DNA]</scope>
    <source>
        <strain evidence="10 11">T8</strain>
    </source>
</reference>
<feature type="transmembrane region" description="Helical" evidence="9">
    <location>
        <begin position="407"/>
        <end position="427"/>
    </location>
</feature>
<evidence type="ECO:0000256" key="2">
    <source>
        <dbReference type="ARBA" id="ARBA00006772"/>
    </source>
</evidence>
<evidence type="ECO:0000313" key="11">
    <source>
        <dbReference type="Proteomes" id="UP000245998"/>
    </source>
</evidence>
<comment type="caution">
    <text evidence="10">The sequence shown here is derived from an EMBL/GenBank/DDBJ whole genome shotgun (WGS) entry which is preliminary data.</text>
</comment>
<protein>
    <recommendedName>
        <fullName evidence="3">Sodium-dependent dicarboxylate transporter SdcS</fullName>
    </recommendedName>
    <alternativeName>
        <fullName evidence="8">Na(+)/dicarboxylate symporter</fullName>
    </alternativeName>
</protein>
<keyword evidence="4 9" id="KW-0812">Transmembrane</keyword>
<evidence type="ECO:0000256" key="4">
    <source>
        <dbReference type="ARBA" id="ARBA00022692"/>
    </source>
</evidence>
<dbReference type="OrthoDB" id="2339361at2"/>
<feature type="transmembrane region" description="Helical" evidence="9">
    <location>
        <begin position="38"/>
        <end position="71"/>
    </location>
</feature>
<proteinExistence type="inferred from homology"/>
<dbReference type="InterPro" id="IPR001898">
    <property type="entry name" value="SLC13A/DASS"/>
</dbReference>
<evidence type="ECO:0000256" key="5">
    <source>
        <dbReference type="ARBA" id="ARBA00022847"/>
    </source>
</evidence>
<evidence type="ECO:0000256" key="1">
    <source>
        <dbReference type="ARBA" id="ARBA00004141"/>
    </source>
</evidence>
<dbReference type="GO" id="GO:0005886">
    <property type="term" value="C:plasma membrane"/>
    <property type="evidence" value="ECO:0007669"/>
    <property type="project" value="TreeGrafter"/>
</dbReference>
<dbReference type="RefSeq" id="WP_116555819.1">
    <property type="nucleotide sequence ID" value="NZ_QCZG01000041.1"/>
</dbReference>
<dbReference type="AlphaFoldDB" id="A0A2U1JTI2"/>
<evidence type="ECO:0000256" key="7">
    <source>
        <dbReference type="ARBA" id="ARBA00023136"/>
    </source>
</evidence>
<dbReference type="Pfam" id="PF00939">
    <property type="entry name" value="Na_sulph_symp"/>
    <property type="match status" value="1"/>
</dbReference>
<feature type="transmembrane region" description="Helical" evidence="9">
    <location>
        <begin position="173"/>
        <end position="195"/>
    </location>
</feature>
<keyword evidence="7 9" id="KW-0472">Membrane</keyword>
<keyword evidence="5" id="KW-0769">Symport</keyword>
<feature type="transmembrane region" description="Helical" evidence="9">
    <location>
        <begin position="379"/>
        <end position="401"/>
    </location>
</feature>
<dbReference type="GO" id="GO:1905039">
    <property type="term" value="P:carboxylic acid transmembrane transport"/>
    <property type="evidence" value="ECO:0007669"/>
    <property type="project" value="UniProtKB-ARBA"/>
</dbReference>
<evidence type="ECO:0000256" key="8">
    <source>
        <dbReference type="ARBA" id="ARBA00031174"/>
    </source>
</evidence>
<feature type="transmembrane region" description="Helical" evidence="9">
    <location>
        <begin position="135"/>
        <end position="161"/>
    </location>
</feature>
<feature type="transmembrane region" description="Helical" evidence="9">
    <location>
        <begin position="78"/>
        <end position="98"/>
    </location>
</feature>
<feature type="transmembrane region" description="Helical" evidence="9">
    <location>
        <begin position="12"/>
        <end position="32"/>
    </location>
</feature>
<evidence type="ECO:0000256" key="6">
    <source>
        <dbReference type="ARBA" id="ARBA00022989"/>
    </source>
</evidence>
<feature type="transmembrane region" description="Helical" evidence="9">
    <location>
        <begin position="323"/>
        <end position="342"/>
    </location>
</feature>
<evidence type="ECO:0000256" key="9">
    <source>
        <dbReference type="SAM" id="Phobius"/>
    </source>
</evidence>
<keyword evidence="11" id="KW-1185">Reference proteome</keyword>
<comment type="similarity">
    <text evidence="2">Belongs to the SLC13A/DASS transporter (TC 2.A.47) family. NADC subfamily.</text>
</comment>
<feature type="transmembrane region" description="Helical" evidence="9">
    <location>
        <begin position="267"/>
        <end position="284"/>
    </location>
</feature>
<sequence>MKDQHHNIKKAVSVLVAITVFILLFFCLPDAFSFPARTVTSIICFGVILWALEPIPIGLTALIILLLMLLFHVAETEVIFSGFASPAIYLIIAGMMLAKAVNETPLIKRITYKILKKWGHHQKGLLSSLFIIPQIQAFFIPATAVRTTMMLPILSMIIKVLDAKPNSNLRKMILIGSAFAGNISGTAVMTAAIGNILTVELLSRYAGIKITYFQWFFYTFPLWLFLIPSIWYLILKMYPLSREERSFPAIQKEMDEKIKELGKMNKTEIRCFLILLFTVGLWMTEPLHHLHPSIPALVGVVIMTLPGIGCAKWEKVVNINYNTVLLLSVTLSMGYTLIDSGAVETIGSFLSVDWVYSFMQSPLVAVICVILFTQFFHKLISNVSTAVVTLIPIVLTLASNAKVDPMVLGLTTGLTSLYGFILVVETMPNLIIHSTGMIEQKDYLKPGFYASIISILATIVVAMTWWKWIGLL</sequence>
<dbReference type="NCBIfam" id="TIGR00785">
    <property type="entry name" value="dass"/>
    <property type="match status" value="1"/>
</dbReference>
<feature type="transmembrane region" description="Helical" evidence="9">
    <location>
        <begin position="290"/>
        <end position="311"/>
    </location>
</feature>
<gene>
    <name evidence="10" type="ORF">DCC39_15540</name>
</gene>
<dbReference type="GO" id="GO:0008514">
    <property type="term" value="F:organic anion transmembrane transporter activity"/>
    <property type="evidence" value="ECO:0007669"/>
    <property type="project" value="UniProtKB-ARBA"/>
</dbReference>
<evidence type="ECO:0000313" key="10">
    <source>
        <dbReference type="EMBL" id="PWA08138.1"/>
    </source>
</evidence>
<feature type="transmembrane region" description="Helical" evidence="9">
    <location>
        <begin position="215"/>
        <end position="235"/>
    </location>
</feature>
<dbReference type="GO" id="GO:0015293">
    <property type="term" value="F:symporter activity"/>
    <property type="evidence" value="ECO:0007669"/>
    <property type="project" value="UniProtKB-KW"/>
</dbReference>
<dbReference type="PANTHER" id="PTHR10283">
    <property type="entry name" value="SOLUTE CARRIER FAMILY 13 MEMBER"/>
    <property type="match status" value="1"/>
</dbReference>
<dbReference type="Proteomes" id="UP000245998">
    <property type="component" value="Unassembled WGS sequence"/>
</dbReference>
<name>A0A2U1JTI2_9BACI</name>
<keyword evidence="6 9" id="KW-1133">Transmembrane helix</keyword>
<feature type="transmembrane region" description="Helical" evidence="9">
    <location>
        <begin position="354"/>
        <end position="372"/>
    </location>
</feature>
<dbReference type="EMBL" id="QCZG01000041">
    <property type="protein sequence ID" value="PWA08138.1"/>
    <property type="molecule type" value="Genomic_DNA"/>
</dbReference>
<dbReference type="PANTHER" id="PTHR10283:SF82">
    <property type="entry name" value="SOLUTE CARRIER FAMILY 13 MEMBER 2"/>
    <property type="match status" value="1"/>
</dbReference>
<comment type="subcellular location">
    <subcellularLocation>
        <location evidence="1">Membrane</location>
        <topology evidence="1">Multi-pass membrane protein</topology>
    </subcellularLocation>
</comment>
<keyword evidence="5" id="KW-0813">Transport</keyword>